<name>A0A9P6AJ90_9AGAM</name>
<evidence type="ECO:0000313" key="2">
    <source>
        <dbReference type="Proteomes" id="UP000886523"/>
    </source>
</evidence>
<dbReference type="AlphaFoldDB" id="A0A9P6AJ90"/>
<keyword evidence="2" id="KW-1185">Reference proteome</keyword>
<organism evidence="1 2">
    <name type="scientific">Hydnum rufescens UP504</name>
    <dbReference type="NCBI Taxonomy" id="1448309"/>
    <lineage>
        <taxon>Eukaryota</taxon>
        <taxon>Fungi</taxon>
        <taxon>Dikarya</taxon>
        <taxon>Basidiomycota</taxon>
        <taxon>Agaricomycotina</taxon>
        <taxon>Agaricomycetes</taxon>
        <taxon>Cantharellales</taxon>
        <taxon>Hydnaceae</taxon>
        <taxon>Hydnum</taxon>
    </lineage>
</organism>
<protein>
    <submittedName>
        <fullName evidence="1">Uncharacterized protein</fullName>
    </submittedName>
</protein>
<gene>
    <name evidence="1" type="ORF">BS47DRAFT_1367077</name>
</gene>
<comment type="caution">
    <text evidence="1">The sequence shown here is derived from an EMBL/GenBank/DDBJ whole genome shotgun (WGS) entry which is preliminary data.</text>
</comment>
<accession>A0A9P6AJ90</accession>
<sequence>MPPISGVAAEMEPSEMMVPSQTSGAMDIDPAIPSTPTVDAVVRSTETLGPSETFGTIGVDSTVPANPTIPITANPPQPDIFHSAPSHVHSIDLIAALMSLPEEPIPTSTWCFISLALISKQAALLDFLTAYCSFGAIGTCLAIEYGRKLCTMRLIGKLHAQAEALVQAYQDNSFQDGVPSITTACMTCSESIDKYNSTVDLEYITLVLSTCRSATE</sequence>
<proteinExistence type="predicted"/>
<dbReference type="Proteomes" id="UP000886523">
    <property type="component" value="Unassembled WGS sequence"/>
</dbReference>
<reference evidence="1" key="1">
    <citation type="journal article" date="2020" name="Nat. Commun.">
        <title>Large-scale genome sequencing of mycorrhizal fungi provides insights into the early evolution of symbiotic traits.</title>
        <authorList>
            <person name="Miyauchi S."/>
            <person name="Kiss E."/>
            <person name="Kuo A."/>
            <person name="Drula E."/>
            <person name="Kohler A."/>
            <person name="Sanchez-Garcia M."/>
            <person name="Morin E."/>
            <person name="Andreopoulos B."/>
            <person name="Barry K.W."/>
            <person name="Bonito G."/>
            <person name="Buee M."/>
            <person name="Carver A."/>
            <person name="Chen C."/>
            <person name="Cichocki N."/>
            <person name="Clum A."/>
            <person name="Culley D."/>
            <person name="Crous P.W."/>
            <person name="Fauchery L."/>
            <person name="Girlanda M."/>
            <person name="Hayes R.D."/>
            <person name="Keri Z."/>
            <person name="LaButti K."/>
            <person name="Lipzen A."/>
            <person name="Lombard V."/>
            <person name="Magnuson J."/>
            <person name="Maillard F."/>
            <person name="Murat C."/>
            <person name="Nolan M."/>
            <person name="Ohm R.A."/>
            <person name="Pangilinan J."/>
            <person name="Pereira M.F."/>
            <person name="Perotto S."/>
            <person name="Peter M."/>
            <person name="Pfister S."/>
            <person name="Riley R."/>
            <person name="Sitrit Y."/>
            <person name="Stielow J.B."/>
            <person name="Szollosi G."/>
            <person name="Zifcakova L."/>
            <person name="Stursova M."/>
            <person name="Spatafora J.W."/>
            <person name="Tedersoo L."/>
            <person name="Vaario L.M."/>
            <person name="Yamada A."/>
            <person name="Yan M."/>
            <person name="Wang P."/>
            <person name="Xu J."/>
            <person name="Bruns T."/>
            <person name="Baldrian P."/>
            <person name="Vilgalys R."/>
            <person name="Dunand C."/>
            <person name="Henrissat B."/>
            <person name="Grigoriev I.V."/>
            <person name="Hibbett D."/>
            <person name="Nagy L.G."/>
            <person name="Martin F.M."/>
        </authorList>
    </citation>
    <scope>NUCLEOTIDE SEQUENCE</scope>
    <source>
        <strain evidence="1">UP504</strain>
    </source>
</reference>
<evidence type="ECO:0000313" key="1">
    <source>
        <dbReference type="EMBL" id="KAF9506855.1"/>
    </source>
</evidence>
<dbReference type="EMBL" id="MU129097">
    <property type="protein sequence ID" value="KAF9506855.1"/>
    <property type="molecule type" value="Genomic_DNA"/>
</dbReference>